<keyword evidence="2" id="KW-0472">Membrane</keyword>
<dbReference type="OrthoDB" id="3061387at2759"/>
<keyword evidence="2" id="KW-1133">Transmembrane helix</keyword>
<feature type="region of interest" description="Disordered" evidence="1">
    <location>
        <begin position="26"/>
        <end position="84"/>
    </location>
</feature>
<dbReference type="EMBL" id="JACAZI010000007">
    <property type="protein sequence ID" value="KAF7356041.1"/>
    <property type="molecule type" value="Genomic_DNA"/>
</dbReference>
<evidence type="ECO:0000313" key="3">
    <source>
        <dbReference type="EMBL" id="KAF7356041.1"/>
    </source>
</evidence>
<keyword evidence="4" id="KW-1185">Reference proteome</keyword>
<feature type="region of interest" description="Disordered" evidence="1">
    <location>
        <begin position="213"/>
        <end position="232"/>
    </location>
</feature>
<feature type="transmembrane region" description="Helical" evidence="2">
    <location>
        <begin position="125"/>
        <end position="148"/>
    </location>
</feature>
<gene>
    <name evidence="3" type="ORF">MVEN_00933900</name>
</gene>
<dbReference type="Proteomes" id="UP000620124">
    <property type="component" value="Unassembled WGS sequence"/>
</dbReference>
<dbReference type="CDD" id="cd12087">
    <property type="entry name" value="TM_EGFR-like"/>
    <property type="match status" value="1"/>
</dbReference>
<protein>
    <submittedName>
        <fullName evidence="3">Uncharacterized protein</fullName>
    </submittedName>
</protein>
<dbReference type="AlphaFoldDB" id="A0A8H6YC64"/>
<evidence type="ECO:0000313" key="4">
    <source>
        <dbReference type="Proteomes" id="UP000620124"/>
    </source>
</evidence>
<keyword evidence="2" id="KW-0812">Transmembrane</keyword>
<feature type="compositionally biased region" description="Low complexity" evidence="1">
    <location>
        <begin position="26"/>
        <end position="44"/>
    </location>
</feature>
<name>A0A8H6YC64_9AGAR</name>
<feature type="compositionally biased region" description="Polar residues" evidence="1">
    <location>
        <begin position="45"/>
        <end position="59"/>
    </location>
</feature>
<feature type="region of interest" description="Disordered" evidence="1">
    <location>
        <begin position="256"/>
        <end position="275"/>
    </location>
</feature>
<evidence type="ECO:0000256" key="1">
    <source>
        <dbReference type="SAM" id="MobiDB-lite"/>
    </source>
</evidence>
<accession>A0A8H6YC64</accession>
<proteinExistence type="predicted"/>
<comment type="caution">
    <text evidence="3">The sequence shown here is derived from an EMBL/GenBank/DDBJ whole genome shotgun (WGS) entry which is preliminary data.</text>
</comment>
<sequence>MLDDIQPITFDMGEALALATDSTINSSTAVSSSPAPTSMSQTSQFAGKSTVSTILNSERSTTSSPTSPTLAFSSSPAPTSMSQSSQFASTTVSAILNSERSITTSPTTSPTSPALALTHRNTVPVALVIGVVLAVCLIVTGIATLLWYRRRRRQHAFVDLSTTPFTTNNEAPNNSDSRTISTVRRWYLHNELRSAQEMIANIQQDRYAPSPQGGFRRVSFSNGGSDTGRRSPDLDMLAQLRELTERIRELEAQMRSPWALGLSDESPPGYSEAES</sequence>
<reference evidence="3" key="1">
    <citation type="submission" date="2020-05" db="EMBL/GenBank/DDBJ databases">
        <title>Mycena genomes resolve the evolution of fungal bioluminescence.</title>
        <authorList>
            <person name="Tsai I.J."/>
        </authorList>
    </citation>
    <scope>NUCLEOTIDE SEQUENCE</scope>
    <source>
        <strain evidence="3">CCC161011</strain>
    </source>
</reference>
<feature type="compositionally biased region" description="Low complexity" evidence="1">
    <location>
        <begin position="60"/>
        <end position="84"/>
    </location>
</feature>
<evidence type="ECO:0000256" key="2">
    <source>
        <dbReference type="SAM" id="Phobius"/>
    </source>
</evidence>
<organism evidence="3 4">
    <name type="scientific">Mycena venus</name>
    <dbReference type="NCBI Taxonomy" id="2733690"/>
    <lineage>
        <taxon>Eukaryota</taxon>
        <taxon>Fungi</taxon>
        <taxon>Dikarya</taxon>
        <taxon>Basidiomycota</taxon>
        <taxon>Agaricomycotina</taxon>
        <taxon>Agaricomycetes</taxon>
        <taxon>Agaricomycetidae</taxon>
        <taxon>Agaricales</taxon>
        <taxon>Marasmiineae</taxon>
        <taxon>Mycenaceae</taxon>
        <taxon>Mycena</taxon>
    </lineage>
</organism>